<evidence type="ECO:0000313" key="4">
    <source>
        <dbReference type="Proteomes" id="UP000253941"/>
    </source>
</evidence>
<sequence length="177" mass="19627">MPTPPRALALLLAAVFCMPVASASPRSSGQALEAAMVEVLREHGFDVHDLGNPGEIEIGDNPSPRRAWRHVRYTTIYGHGGTIDFVLDAPAFGKPVWVEAMRQQTRGSLDERLPYLLSNARLAFPDVHVVLVLEGPGWRPGALAWALRRAAEIDDKQVEVMGLEMFRHWLTRRLAGE</sequence>
<accession>A0A369T5D4</accession>
<organism evidence="3 4">
    <name type="scientific">Ferruginivarius sediminum</name>
    <dbReference type="NCBI Taxonomy" id="2661937"/>
    <lineage>
        <taxon>Bacteria</taxon>
        <taxon>Pseudomonadati</taxon>
        <taxon>Pseudomonadota</taxon>
        <taxon>Alphaproteobacteria</taxon>
        <taxon>Rhodospirillales</taxon>
        <taxon>Rhodospirillaceae</taxon>
        <taxon>Ferruginivarius</taxon>
    </lineage>
</organism>
<dbReference type="RefSeq" id="WP_114583583.1">
    <property type="nucleotide sequence ID" value="NZ_QPMH01000026.1"/>
</dbReference>
<name>A0A369T5D4_9PROT</name>
<dbReference type="Proteomes" id="UP000253941">
    <property type="component" value="Unassembled WGS sequence"/>
</dbReference>
<gene>
    <name evidence="3" type="ORF">DRB17_17810</name>
</gene>
<keyword evidence="4" id="KW-1185">Reference proteome</keyword>
<comment type="caution">
    <text evidence="3">The sequence shown here is derived from an EMBL/GenBank/DDBJ whole genome shotgun (WGS) entry which is preliminary data.</text>
</comment>
<evidence type="ECO:0000259" key="2">
    <source>
        <dbReference type="Pfam" id="PF20472"/>
    </source>
</evidence>
<dbReference type="EMBL" id="QPMH01000026">
    <property type="protein sequence ID" value="RDD60458.1"/>
    <property type="molecule type" value="Genomic_DNA"/>
</dbReference>
<feature type="domain" description="PD-(D/E)XK nuclease" evidence="2">
    <location>
        <begin position="25"/>
        <end position="173"/>
    </location>
</feature>
<proteinExistence type="predicted"/>
<keyword evidence="1" id="KW-0732">Signal</keyword>
<protein>
    <recommendedName>
        <fullName evidence="2">PD-(D/E)XK nuclease domain-containing protein</fullName>
    </recommendedName>
</protein>
<feature type="chain" id="PRO_5016579385" description="PD-(D/E)XK nuclease domain-containing protein" evidence="1">
    <location>
        <begin position="24"/>
        <end position="177"/>
    </location>
</feature>
<dbReference type="AlphaFoldDB" id="A0A369T5D4"/>
<feature type="signal peptide" evidence="1">
    <location>
        <begin position="1"/>
        <end position="23"/>
    </location>
</feature>
<evidence type="ECO:0000256" key="1">
    <source>
        <dbReference type="SAM" id="SignalP"/>
    </source>
</evidence>
<dbReference type="InterPro" id="IPR046821">
    <property type="entry name" value="PDDEXK_11"/>
</dbReference>
<reference evidence="3 4" key="1">
    <citation type="submission" date="2018-07" db="EMBL/GenBank/DDBJ databases">
        <title>Venubactetium sediminum gen. nov., sp. nov., isolated from a marine solar saltern.</title>
        <authorList>
            <person name="Wang S."/>
        </authorList>
    </citation>
    <scope>NUCLEOTIDE SEQUENCE [LARGE SCALE GENOMIC DNA]</scope>
    <source>
        <strain evidence="3 4">WD2A32</strain>
    </source>
</reference>
<dbReference type="Pfam" id="PF20472">
    <property type="entry name" value="PDDEXK_11"/>
    <property type="match status" value="1"/>
</dbReference>
<evidence type="ECO:0000313" key="3">
    <source>
        <dbReference type="EMBL" id="RDD60458.1"/>
    </source>
</evidence>